<organism evidence="1 2">
    <name type="scientific">Rhodococcus opacus</name>
    <name type="common">Nocardia opaca</name>
    <dbReference type="NCBI Taxonomy" id="37919"/>
    <lineage>
        <taxon>Bacteria</taxon>
        <taxon>Bacillati</taxon>
        <taxon>Actinomycetota</taxon>
        <taxon>Actinomycetes</taxon>
        <taxon>Mycobacteriales</taxon>
        <taxon>Nocardiaceae</taxon>
        <taxon>Rhodococcus</taxon>
    </lineage>
</organism>
<dbReference type="Proteomes" id="UP000028488">
    <property type="component" value="Plasmid pPDG2"/>
</dbReference>
<evidence type="ECO:0000313" key="1">
    <source>
        <dbReference type="EMBL" id="AII10860.1"/>
    </source>
</evidence>
<accession>A0A076EY49</accession>
<sequence length="78" mass="8735">MDSYDQALLDFALQWSAYGGGDYYIFTEFGIPPAVFYQRVLGMVEKRFATGLDLPTRQHLREHCLAKLASFPVSAATA</sequence>
<evidence type="ECO:0008006" key="3">
    <source>
        <dbReference type="Google" id="ProtNLM"/>
    </source>
</evidence>
<evidence type="ECO:0000313" key="2">
    <source>
        <dbReference type="Proteomes" id="UP000028488"/>
    </source>
</evidence>
<protein>
    <recommendedName>
        <fullName evidence="3">DUF3263 domain-containing protein</fullName>
    </recommendedName>
</protein>
<keyword evidence="1" id="KW-0614">Plasmid</keyword>
<dbReference type="AlphaFoldDB" id="A0A076EY49"/>
<name>A0A076EY49_RHOOP</name>
<proteinExistence type="predicted"/>
<dbReference type="EMBL" id="CP008949">
    <property type="protein sequence ID" value="AII10860.1"/>
    <property type="molecule type" value="Genomic_DNA"/>
</dbReference>
<gene>
    <name evidence="1" type="ORF">EP51_42630</name>
</gene>
<dbReference type="RefSeq" id="WP_128643185.1">
    <property type="nucleotide sequence ID" value="NZ_CP008949.1"/>
</dbReference>
<geneLocation type="plasmid" evidence="1 2">
    <name>pPDG2</name>
</geneLocation>
<reference evidence="1 2" key="1">
    <citation type="submission" date="2014-07" db="EMBL/GenBank/DDBJ databases">
        <title>Genome Sequence of Rhodococcus opacus Strain R7, a Biodegrader of Mono- and Polycyclic Aromatic Hydrocarbons.</title>
        <authorList>
            <person name="Di Gennaro P."/>
            <person name="Zampolli J."/>
            <person name="Presti I."/>
            <person name="Cappelletti M."/>
            <person name="D'Ursi P."/>
            <person name="Orro A."/>
            <person name="Mezzelani A."/>
            <person name="Milanesi L."/>
        </authorList>
    </citation>
    <scope>NUCLEOTIDE SEQUENCE [LARGE SCALE GENOMIC DNA]</scope>
    <source>
        <strain evidence="1 2">R7</strain>
        <plasmid evidence="1">pPDG2</plasmid>
    </source>
</reference>